<feature type="binding site" evidence="4">
    <location>
        <begin position="183"/>
        <end position="186"/>
    </location>
    <ligand>
        <name>substrate</name>
    </ligand>
</feature>
<protein>
    <recommendedName>
        <fullName evidence="4">Release factor glutamine methyltransferase</fullName>
        <shortName evidence="4">RF MTase</shortName>
        <ecNumber evidence="4">2.1.1.297</ecNumber>
    </recommendedName>
    <alternativeName>
        <fullName evidence="4">N5-glutamine methyltransferase PrmC</fullName>
    </alternativeName>
    <alternativeName>
        <fullName evidence="4">Protein-(glutamine-N5) MTase PrmC</fullName>
    </alternativeName>
    <alternativeName>
        <fullName evidence="4">Protein-glutamine N-methyltransferase PrmC</fullName>
    </alternativeName>
</protein>
<dbReference type="Proteomes" id="UP001595805">
    <property type="component" value="Unassembled WGS sequence"/>
</dbReference>
<dbReference type="InterPro" id="IPR050320">
    <property type="entry name" value="N5-glutamine_MTase"/>
</dbReference>
<dbReference type="NCBIfam" id="TIGR03534">
    <property type="entry name" value="RF_mod_PrmC"/>
    <property type="match status" value="1"/>
</dbReference>
<dbReference type="GO" id="GO:0102559">
    <property type="term" value="F:peptide chain release factor N(5)-glutamine methyltransferase activity"/>
    <property type="evidence" value="ECO:0007669"/>
    <property type="project" value="UniProtKB-EC"/>
</dbReference>
<dbReference type="EMBL" id="JBHRZS010000006">
    <property type="protein sequence ID" value="MFC3879613.1"/>
    <property type="molecule type" value="Genomic_DNA"/>
</dbReference>
<proteinExistence type="inferred from homology"/>
<dbReference type="PANTHER" id="PTHR18895">
    <property type="entry name" value="HEMK METHYLTRANSFERASE"/>
    <property type="match status" value="1"/>
</dbReference>
<dbReference type="SUPFAM" id="SSF53335">
    <property type="entry name" value="S-adenosyl-L-methionine-dependent methyltransferases"/>
    <property type="match status" value="1"/>
</dbReference>
<dbReference type="InterPro" id="IPR004556">
    <property type="entry name" value="HemK-like"/>
</dbReference>
<comment type="similarity">
    <text evidence="4">Belongs to the protein N5-glutamine methyltransferase family. PrmC subfamily.</text>
</comment>
<dbReference type="GO" id="GO:0032259">
    <property type="term" value="P:methylation"/>
    <property type="evidence" value="ECO:0007669"/>
    <property type="project" value="UniProtKB-KW"/>
</dbReference>
<evidence type="ECO:0000256" key="1">
    <source>
        <dbReference type="ARBA" id="ARBA00022603"/>
    </source>
</evidence>
<feature type="domain" description="Methyltransferase" evidence="5">
    <location>
        <begin position="108"/>
        <end position="184"/>
    </location>
</feature>
<keyword evidence="3 4" id="KW-0949">S-adenosyl-L-methionine</keyword>
<feature type="binding site" evidence="4">
    <location>
        <position position="183"/>
    </location>
    <ligand>
        <name>S-adenosyl-L-methionine</name>
        <dbReference type="ChEBI" id="CHEBI:59789"/>
    </ligand>
</feature>
<feature type="domain" description="Release factor glutamine methyltransferase N-terminal" evidence="6">
    <location>
        <begin position="9"/>
        <end position="73"/>
    </location>
</feature>
<feature type="binding site" evidence="4">
    <location>
        <begin position="117"/>
        <end position="121"/>
    </location>
    <ligand>
        <name>S-adenosyl-L-methionine</name>
        <dbReference type="ChEBI" id="CHEBI:59789"/>
    </ligand>
</feature>
<evidence type="ECO:0000256" key="4">
    <source>
        <dbReference type="HAMAP-Rule" id="MF_02126"/>
    </source>
</evidence>
<dbReference type="PANTHER" id="PTHR18895:SF74">
    <property type="entry name" value="MTRF1L RELEASE FACTOR GLUTAMINE METHYLTRANSFERASE"/>
    <property type="match status" value="1"/>
</dbReference>
<comment type="catalytic activity">
    <reaction evidence="4">
        <text>L-glutaminyl-[peptide chain release factor] + S-adenosyl-L-methionine = N(5)-methyl-L-glutaminyl-[peptide chain release factor] + S-adenosyl-L-homocysteine + H(+)</text>
        <dbReference type="Rhea" id="RHEA:42896"/>
        <dbReference type="Rhea" id="RHEA-COMP:10271"/>
        <dbReference type="Rhea" id="RHEA-COMP:10272"/>
        <dbReference type="ChEBI" id="CHEBI:15378"/>
        <dbReference type="ChEBI" id="CHEBI:30011"/>
        <dbReference type="ChEBI" id="CHEBI:57856"/>
        <dbReference type="ChEBI" id="CHEBI:59789"/>
        <dbReference type="ChEBI" id="CHEBI:61891"/>
        <dbReference type="EC" id="2.1.1.297"/>
    </reaction>
</comment>
<gene>
    <name evidence="4 7" type="primary">prmC</name>
    <name evidence="7" type="ORF">ACFOSV_05480</name>
</gene>
<evidence type="ECO:0000259" key="5">
    <source>
        <dbReference type="Pfam" id="PF13847"/>
    </source>
</evidence>
<keyword evidence="8" id="KW-1185">Reference proteome</keyword>
<dbReference type="InterPro" id="IPR029063">
    <property type="entry name" value="SAM-dependent_MTases_sf"/>
</dbReference>
<comment type="caution">
    <text evidence="4">Lacks conserved residue(s) required for the propagation of feature annotation.</text>
</comment>
<feature type="binding site" evidence="4">
    <location>
        <position position="140"/>
    </location>
    <ligand>
        <name>S-adenosyl-L-methionine</name>
        <dbReference type="ChEBI" id="CHEBI:59789"/>
    </ligand>
</feature>
<evidence type="ECO:0000256" key="3">
    <source>
        <dbReference type="ARBA" id="ARBA00022691"/>
    </source>
</evidence>
<evidence type="ECO:0000256" key="2">
    <source>
        <dbReference type="ARBA" id="ARBA00022679"/>
    </source>
</evidence>
<dbReference type="EC" id="2.1.1.297" evidence="4"/>
<dbReference type="Gene3D" id="1.10.8.10">
    <property type="entry name" value="DNA helicase RuvA subunit, C-terminal domain"/>
    <property type="match status" value="1"/>
</dbReference>
<reference evidence="8" key="1">
    <citation type="journal article" date="2019" name="Int. J. Syst. Evol. Microbiol.">
        <title>The Global Catalogue of Microorganisms (GCM) 10K type strain sequencing project: providing services to taxonomists for standard genome sequencing and annotation.</title>
        <authorList>
            <consortium name="The Broad Institute Genomics Platform"/>
            <consortium name="The Broad Institute Genome Sequencing Center for Infectious Disease"/>
            <person name="Wu L."/>
            <person name="Ma J."/>
        </authorList>
    </citation>
    <scope>NUCLEOTIDE SEQUENCE [LARGE SCALE GENOMIC DNA]</scope>
    <source>
        <strain evidence="8">CCUG 60523</strain>
    </source>
</reference>
<name>A0ABV8ANK9_9BACT</name>
<dbReference type="PROSITE" id="PS00092">
    <property type="entry name" value="N6_MTASE"/>
    <property type="match status" value="1"/>
</dbReference>
<dbReference type="Pfam" id="PF13847">
    <property type="entry name" value="Methyltransf_31"/>
    <property type="match status" value="1"/>
</dbReference>
<comment type="caution">
    <text evidence="7">The sequence shown here is derived from an EMBL/GenBank/DDBJ whole genome shotgun (WGS) entry which is preliminary data.</text>
</comment>
<dbReference type="InterPro" id="IPR025714">
    <property type="entry name" value="Methyltranfer_dom"/>
</dbReference>
<dbReference type="HAMAP" id="MF_02126">
    <property type="entry name" value="RF_methyltr_PrmC"/>
    <property type="match status" value="1"/>
</dbReference>
<organism evidence="7 8">
    <name type="scientific">Algoriphagus namhaensis</name>
    <dbReference type="NCBI Taxonomy" id="915353"/>
    <lineage>
        <taxon>Bacteria</taxon>
        <taxon>Pseudomonadati</taxon>
        <taxon>Bacteroidota</taxon>
        <taxon>Cytophagia</taxon>
        <taxon>Cytophagales</taxon>
        <taxon>Cyclobacteriaceae</taxon>
        <taxon>Algoriphagus</taxon>
    </lineage>
</organism>
<dbReference type="NCBIfam" id="TIGR00536">
    <property type="entry name" value="hemK_fam"/>
    <property type="match status" value="1"/>
</dbReference>
<dbReference type="InterPro" id="IPR019874">
    <property type="entry name" value="RF_methyltr_PrmC"/>
</dbReference>
<dbReference type="CDD" id="cd02440">
    <property type="entry name" value="AdoMet_MTases"/>
    <property type="match status" value="1"/>
</dbReference>
<keyword evidence="2 4" id="KW-0808">Transferase</keyword>
<evidence type="ECO:0000313" key="7">
    <source>
        <dbReference type="EMBL" id="MFC3879613.1"/>
    </source>
</evidence>
<evidence type="ECO:0000259" key="6">
    <source>
        <dbReference type="Pfam" id="PF17827"/>
    </source>
</evidence>
<accession>A0ABV8ANK9</accession>
<dbReference type="RefSeq" id="WP_377904200.1">
    <property type="nucleotide sequence ID" value="NZ_JBHRZS010000006.1"/>
</dbReference>
<dbReference type="InterPro" id="IPR002052">
    <property type="entry name" value="DNA_methylase_N6_adenine_CS"/>
</dbReference>
<dbReference type="Pfam" id="PF17827">
    <property type="entry name" value="PrmC_N"/>
    <property type="match status" value="1"/>
</dbReference>
<dbReference type="Gene3D" id="3.40.50.150">
    <property type="entry name" value="Vaccinia Virus protein VP39"/>
    <property type="match status" value="1"/>
</dbReference>
<comment type="function">
    <text evidence="4">Methylates the class 1 translation termination release factors RF1/PrfA and RF2/PrfB on the glutamine residue of the universally conserved GGQ motif.</text>
</comment>
<keyword evidence="1 4" id="KW-0489">Methyltransferase</keyword>
<dbReference type="InterPro" id="IPR040758">
    <property type="entry name" value="PrmC_N"/>
</dbReference>
<evidence type="ECO:0000313" key="8">
    <source>
        <dbReference type="Proteomes" id="UP001595805"/>
    </source>
</evidence>
<sequence>MGKFSDLVDKFSKDLEIYEKQEAQSLIHWLFEHHLGLRRVDMLGFLDEKHLPQNFYSDLERLKIGEPIQYILGKAPFYGHEFYVSPATLIPRNETEELVHLILKENKRSGLKVLDIGTGTGCIPISLALEMSGPEVYGLDVSPEALEIARKNAKFLRANVTFLQGDILKEMPSVKDLDILVSNPPYIPEVEKAEMHRNVLDFEPGLALFVSNEDPLIFYQAIAEKGLDMLKIDGKLYFEINENYGDAVLNLLTELGYRNPEIIKDLNGKGRIVKAIRS</sequence>